<gene>
    <name evidence="2" type="ORF">SAMN04489719_1112</name>
</gene>
<evidence type="ECO:0000259" key="1">
    <source>
        <dbReference type="Pfam" id="PF00582"/>
    </source>
</evidence>
<dbReference type="InterPro" id="IPR006016">
    <property type="entry name" value="UspA"/>
</dbReference>
<dbReference type="SUPFAM" id="SSF52402">
    <property type="entry name" value="Adenine nucleotide alpha hydrolases-like"/>
    <property type="match status" value="2"/>
</dbReference>
<accession>A0A1H1MYI3</accession>
<dbReference type="CDD" id="cd00293">
    <property type="entry name" value="USP-like"/>
    <property type="match status" value="1"/>
</dbReference>
<dbReference type="EMBL" id="LT629734">
    <property type="protein sequence ID" value="SDR91505.1"/>
    <property type="molecule type" value="Genomic_DNA"/>
</dbReference>
<feature type="domain" description="UspA" evidence="1">
    <location>
        <begin position="24"/>
        <end position="126"/>
    </location>
</feature>
<sequence>MERVASVAPRGSWVRGDRVGETFVGVDRGASASTSLRWAVSRAAALRERVVLVHAAEHAADAVRGERILAEAEEAARQQSADVRCETRLLEGSVMRALVALGRPGDLLVIGTRRTGFLRGRLIGSRGVLVAIASRRSVAVLPEHDRQGRRGVLAGIPPTGDPSVAVRAAAREAQRLGEPLTLLLASPPADGASEAGSADALARARAVATDAGAPPSIAARAVRRPVAEALLDAGRSASLVVLGDSGRGPVAGPVVHDVLINITAPVLIARADR</sequence>
<dbReference type="Proteomes" id="UP000199649">
    <property type="component" value="Chromosome I"/>
</dbReference>
<evidence type="ECO:0000313" key="3">
    <source>
        <dbReference type="Proteomes" id="UP000199649"/>
    </source>
</evidence>
<proteinExistence type="predicted"/>
<organism evidence="2 3">
    <name type="scientific">Agrococcus carbonis</name>
    <dbReference type="NCBI Taxonomy" id="684552"/>
    <lineage>
        <taxon>Bacteria</taxon>
        <taxon>Bacillati</taxon>
        <taxon>Actinomycetota</taxon>
        <taxon>Actinomycetes</taxon>
        <taxon>Micrococcales</taxon>
        <taxon>Microbacteriaceae</taxon>
        <taxon>Agrococcus</taxon>
    </lineage>
</organism>
<dbReference type="STRING" id="684552.SAMN04489719_1112"/>
<evidence type="ECO:0000313" key="2">
    <source>
        <dbReference type="EMBL" id="SDR91505.1"/>
    </source>
</evidence>
<dbReference type="AlphaFoldDB" id="A0A1H1MYI3"/>
<name>A0A1H1MYI3_9MICO</name>
<keyword evidence="3" id="KW-1185">Reference proteome</keyword>
<dbReference type="Gene3D" id="3.40.50.12370">
    <property type="match status" value="1"/>
</dbReference>
<reference evidence="3" key="1">
    <citation type="submission" date="2016-10" db="EMBL/GenBank/DDBJ databases">
        <authorList>
            <person name="Varghese N."/>
            <person name="Submissions S."/>
        </authorList>
    </citation>
    <scope>NUCLEOTIDE SEQUENCE [LARGE SCALE GENOMIC DNA]</scope>
    <source>
        <strain evidence="3">DSM 22965</strain>
    </source>
</reference>
<protein>
    <submittedName>
        <fullName evidence="2">Universal stress protein family protein</fullName>
    </submittedName>
</protein>
<dbReference type="Pfam" id="PF00582">
    <property type="entry name" value="Usp"/>
    <property type="match status" value="1"/>
</dbReference>